<dbReference type="EMBL" id="LFYR01001330">
    <property type="protein sequence ID" value="KMZ62662.1"/>
    <property type="molecule type" value="Genomic_DNA"/>
</dbReference>
<dbReference type="Pfam" id="PF05536">
    <property type="entry name" value="Neurochondrin"/>
    <property type="match status" value="1"/>
</dbReference>
<dbReference type="PANTHER" id="PTHR13109:SF7">
    <property type="entry name" value="NEUROCHONDRIN"/>
    <property type="match status" value="1"/>
</dbReference>
<dbReference type="STRING" id="29655.A0A0K9P372"/>
<reference evidence="2" key="1">
    <citation type="journal article" date="2016" name="Nature">
        <title>The genome of the seagrass Zostera marina reveals angiosperm adaptation to the sea.</title>
        <authorList>
            <person name="Olsen J.L."/>
            <person name="Rouze P."/>
            <person name="Verhelst B."/>
            <person name="Lin Y.-C."/>
            <person name="Bayer T."/>
            <person name="Collen J."/>
            <person name="Dattolo E."/>
            <person name="De Paoli E."/>
            <person name="Dittami S."/>
            <person name="Maumus F."/>
            <person name="Michel G."/>
            <person name="Kersting A."/>
            <person name="Lauritano C."/>
            <person name="Lohaus R."/>
            <person name="Toepel M."/>
            <person name="Tonon T."/>
            <person name="Vanneste K."/>
            <person name="Amirebrahimi M."/>
            <person name="Brakel J."/>
            <person name="Bostroem C."/>
            <person name="Chovatia M."/>
            <person name="Grimwood J."/>
            <person name="Jenkins J.W."/>
            <person name="Jueterbock A."/>
            <person name="Mraz A."/>
            <person name="Stam W.T."/>
            <person name="Tice H."/>
            <person name="Bornberg-Bauer E."/>
            <person name="Green P.J."/>
            <person name="Pearson G.A."/>
            <person name="Procaccini G."/>
            <person name="Duarte C.M."/>
            <person name="Schmutz J."/>
            <person name="Reusch T.B.H."/>
            <person name="Van de Peer Y."/>
        </authorList>
    </citation>
    <scope>NUCLEOTIDE SEQUENCE [LARGE SCALE GENOMIC DNA]</scope>
    <source>
        <strain evidence="2">cv. Finnish</strain>
    </source>
</reference>
<keyword evidence="2" id="KW-1185">Reference proteome</keyword>
<evidence type="ECO:0000313" key="2">
    <source>
        <dbReference type="Proteomes" id="UP000036987"/>
    </source>
</evidence>
<dbReference type="SUPFAM" id="SSF48371">
    <property type="entry name" value="ARM repeat"/>
    <property type="match status" value="1"/>
</dbReference>
<gene>
    <name evidence="1" type="ORF">ZOSMA_44G00620</name>
</gene>
<name>A0A0K9P372_ZOSMR</name>
<dbReference type="Proteomes" id="UP000036987">
    <property type="component" value="Unassembled WGS sequence"/>
</dbReference>
<comment type="caution">
    <text evidence="1">The sequence shown here is derived from an EMBL/GenBank/DDBJ whole genome shotgun (WGS) entry which is preliminary data.</text>
</comment>
<dbReference type="AlphaFoldDB" id="A0A0K9P372"/>
<dbReference type="Gene3D" id="1.25.10.10">
    <property type="entry name" value="Leucine-rich Repeat Variant"/>
    <property type="match status" value="1"/>
</dbReference>
<dbReference type="OrthoDB" id="742397at2759"/>
<dbReference type="InterPro" id="IPR016024">
    <property type="entry name" value="ARM-type_fold"/>
</dbReference>
<dbReference type="InterPro" id="IPR008709">
    <property type="entry name" value="Neurochondrin"/>
</dbReference>
<dbReference type="InterPro" id="IPR011989">
    <property type="entry name" value="ARM-like"/>
</dbReference>
<dbReference type="OMA" id="IVHYKKP"/>
<sequence length="617" mass="68761">MEDCLKLLGGERDEQKLAGLLLATKFCQGDDKKSILRVYNAVGVRFLNRLLKSGMMQSAGEHEVSEERKAYLRLSVTILAAFCRIPEIASLEDMIAKVPFILEIISKVPDPIICEECYEILFLVCATRKDGPNQLYESGAMDVLATHISTLPDGSRSVELVMKLLQLITTHIPIDILNIKYQSQISCMVVAIAKQFGVLQTVLKFDALHLLNTILSSKSFGGLSNLISSSSQNWTFYIHDGIVSILQNRVVSSEKIQALALADSMITIGDEKWLLGYNDLPSEHNSMPADKCLLLFLESSRVEVSILLNEIAYLKYEARERSSLSVESLTIKQRNLAISFSLIENIIKMISGVFEGREDLVKENTLIKAINGLDETASLVLDFLHDAKDHGEKKGDDLLASVRLLGSYLAEAPSACKENVQDLLSYILSIEGMDEKIPFYSICFMLPMLSQTTIEVEGCKALVSFDGHKIIADCLVKLIGPVGCMIEDSGTVFLACDTFLNLLLKMNKQIVLTELDQSWLFPLLSALVLWTEKNNVESIVIIVSSICVLIFDHTSEVLLKSTKFDEDNLKSLFKLIARSCDLSKQEQSTDNSESSDLRQIVIEGYGRWKERFPDVAK</sequence>
<organism evidence="1 2">
    <name type="scientific">Zostera marina</name>
    <name type="common">Eelgrass</name>
    <dbReference type="NCBI Taxonomy" id="29655"/>
    <lineage>
        <taxon>Eukaryota</taxon>
        <taxon>Viridiplantae</taxon>
        <taxon>Streptophyta</taxon>
        <taxon>Embryophyta</taxon>
        <taxon>Tracheophyta</taxon>
        <taxon>Spermatophyta</taxon>
        <taxon>Magnoliopsida</taxon>
        <taxon>Liliopsida</taxon>
        <taxon>Zosteraceae</taxon>
        <taxon>Zostera</taxon>
    </lineage>
</organism>
<accession>A0A0K9P372</accession>
<evidence type="ECO:0000313" key="1">
    <source>
        <dbReference type="EMBL" id="KMZ62662.1"/>
    </source>
</evidence>
<dbReference type="PANTHER" id="PTHR13109">
    <property type="entry name" value="NEUROCHONDRIN"/>
    <property type="match status" value="1"/>
</dbReference>
<proteinExistence type="predicted"/>
<protein>
    <submittedName>
        <fullName evidence="1">Neurochondrin protein-like</fullName>
    </submittedName>
</protein>